<gene>
    <name evidence="2" type="ORF">SAMN06295905_2751</name>
</gene>
<dbReference type="InterPro" id="IPR001763">
    <property type="entry name" value="Rhodanese-like_dom"/>
</dbReference>
<name>A0A1Y6G6T8_9HYPH</name>
<keyword evidence="3" id="KW-1185">Reference proteome</keyword>
<keyword evidence="2" id="KW-0808">Transferase</keyword>
<accession>A0A1Y6G6T8</accession>
<feature type="domain" description="Rhodanese" evidence="1">
    <location>
        <begin position="31"/>
        <end position="128"/>
    </location>
</feature>
<dbReference type="EMBL" id="FXWK01000002">
    <property type="protein sequence ID" value="SMQ85474.1"/>
    <property type="molecule type" value="Genomic_DNA"/>
</dbReference>
<evidence type="ECO:0000313" key="3">
    <source>
        <dbReference type="Proteomes" id="UP000194474"/>
    </source>
</evidence>
<dbReference type="SUPFAM" id="SSF52821">
    <property type="entry name" value="Rhodanese/Cell cycle control phosphatase"/>
    <property type="match status" value="1"/>
</dbReference>
<dbReference type="AlphaFoldDB" id="A0A1Y6G6T8"/>
<dbReference type="InterPro" id="IPR036873">
    <property type="entry name" value="Rhodanese-like_dom_sf"/>
</dbReference>
<dbReference type="PANTHER" id="PTHR44086">
    <property type="entry name" value="THIOSULFATE SULFURTRANSFERASE RDL2, MITOCHONDRIAL-RELATED"/>
    <property type="match status" value="1"/>
</dbReference>
<dbReference type="PANTHER" id="PTHR44086:SF13">
    <property type="entry name" value="THIOSULFATE SULFURTRANSFERASE PSPE"/>
    <property type="match status" value="1"/>
</dbReference>
<dbReference type="RefSeq" id="WP_244557537.1">
    <property type="nucleotide sequence ID" value="NZ_FXWK01000002.1"/>
</dbReference>
<sequence>MAIRGTMAWVDSLRPQVPTLSAAELAGRLKSGDALTVIDIRELQERIDKGAIPNSHHVPRGMLEFWADPQMNYHRDYFVESGRYVVYCAGGGRSVLAALALMDMGYENVWHLDGGFGAWEKAGQPVEDAAATSRWQRKP</sequence>
<dbReference type="Pfam" id="PF00581">
    <property type="entry name" value="Rhodanese"/>
    <property type="match status" value="1"/>
</dbReference>
<dbReference type="GO" id="GO:0004792">
    <property type="term" value="F:thiosulfate-cyanide sulfurtransferase activity"/>
    <property type="evidence" value="ECO:0007669"/>
    <property type="project" value="TreeGrafter"/>
</dbReference>
<protein>
    <submittedName>
        <fullName evidence="2">Rhodanese-related sulfurtransferase</fullName>
    </submittedName>
</protein>
<organism evidence="2 3">
    <name type="scientific">Devosia lucknowensis</name>
    <dbReference type="NCBI Taxonomy" id="1096929"/>
    <lineage>
        <taxon>Bacteria</taxon>
        <taxon>Pseudomonadati</taxon>
        <taxon>Pseudomonadota</taxon>
        <taxon>Alphaproteobacteria</taxon>
        <taxon>Hyphomicrobiales</taxon>
        <taxon>Devosiaceae</taxon>
        <taxon>Devosia</taxon>
    </lineage>
</organism>
<dbReference type="SMART" id="SM00450">
    <property type="entry name" value="RHOD"/>
    <property type="match status" value="1"/>
</dbReference>
<evidence type="ECO:0000313" key="2">
    <source>
        <dbReference type="EMBL" id="SMQ85474.1"/>
    </source>
</evidence>
<dbReference type="PROSITE" id="PS50206">
    <property type="entry name" value="RHODANESE_3"/>
    <property type="match status" value="1"/>
</dbReference>
<dbReference type="Proteomes" id="UP000194474">
    <property type="component" value="Unassembled WGS sequence"/>
</dbReference>
<dbReference type="Gene3D" id="3.40.250.10">
    <property type="entry name" value="Rhodanese-like domain"/>
    <property type="match status" value="1"/>
</dbReference>
<evidence type="ECO:0000259" key="1">
    <source>
        <dbReference type="PROSITE" id="PS50206"/>
    </source>
</evidence>
<proteinExistence type="predicted"/>
<reference evidence="3" key="1">
    <citation type="submission" date="2017-04" db="EMBL/GenBank/DDBJ databases">
        <authorList>
            <person name="Varghese N."/>
            <person name="Submissions S."/>
        </authorList>
    </citation>
    <scope>NUCLEOTIDE SEQUENCE [LARGE SCALE GENOMIC DNA]</scope>
</reference>